<dbReference type="Proteomes" id="UP000735302">
    <property type="component" value="Unassembled WGS sequence"/>
</dbReference>
<feature type="transmembrane region" description="Helical" evidence="5">
    <location>
        <begin position="249"/>
        <end position="270"/>
    </location>
</feature>
<proteinExistence type="predicted"/>
<keyword evidence="5" id="KW-0812">Transmembrane</keyword>
<organism evidence="7 8">
    <name type="scientific">Plakobranchus ocellatus</name>
    <dbReference type="NCBI Taxonomy" id="259542"/>
    <lineage>
        <taxon>Eukaryota</taxon>
        <taxon>Metazoa</taxon>
        <taxon>Spiralia</taxon>
        <taxon>Lophotrochozoa</taxon>
        <taxon>Mollusca</taxon>
        <taxon>Gastropoda</taxon>
        <taxon>Heterobranchia</taxon>
        <taxon>Euthyneura</taxon>
        <taxon>Panpulmonata</taxon>
        <taxon>Sacoglossa</taxon>
        <taxon>Placobranchoidea</taxon>
        <taxon>Plakobranchidae</taxon>
        <taxon>Plakobranchus</taxon>
    </lineage>
</organism>
<feature type="domain" description="Kringle" evidence="6">
    <location>
        <begin position="30"/>
        <end position="71"/>
    </location>
</feature>
<evidence type="ECO:0000259" key="6">
    <source>
        <dbReference type="PROSITE" id="PS50070"/>
    </source>
</evidence>
<dbReference type="PROSITE" id="PS50070">
    <property type="entry name" value="KRINGLE_2"/>
    <property type="match status" value="1"/>
</dbReference>
<dbReference type="Gene3D" id="2.40.20.10">
    <property type="entry name" value="Plasminogen Kringle 4"/>
    <property type="match status" value="1"/>
</dbReference>
<sequence>MVYDKHGRGVLLNLTMRPWITTGLPFVNEQDFPDQDRNHSFCRNPARSQTRPWCYISDQHTSAEFCIIPRCPTVENLNVLSGSVINIYLTWIFSLAVNGGQITCYWLDLSQSDPTVVILEYNDFASRCDMVNRYMTLVCSWRVNLYDEDESNWYLVTVDCGPVSTSAPITTTEDQTTQLPTDSSTDLTESAPPPATAPNGCGWRSDVVYSDQEVRAMVERITEMLAVPKNNLSSSIRSKKSAEDSRSSAVSTGVVGLVLTGLAGMFIFGLDIMTVMANLRHPTPAEQLASERMK</sequence>
<dbReference type="InterPro" id="IPR038178">
    <property type="entry name" value="Kringle_sf"/>
</dbReference>
<keyword evidence="2" id="KW-1015">Disulfide bond</keyword>
<name>A0AAV3YSA8_9GAST</name>
<dbReference type="Pfam" id="PF00051">
    <property type="entry name" value="Kringle"/>
    <property type="match status" value="1"/>
</dbReference>
<evidence type="ECO:0000256" key="2">
    <source>
        <dbReference type="ARBA" id="ARBA00023157"/>
    </source>
</evidence>
<dbReference type="GO" id="GO:0016301">
    <property type="term" value="F:kinase activity"/>
    <property type="evidence" value="ECO:0007669"/>
    <property type="project" value="UniProtKB-KW"/>
</dbReference>
<keyword evidence="7" id="KW-0418">Kinase</keyword>
<dbReference type="InterPro" id="IPR013806">
    <property type="entry name" value="Kringle-like"/>
</dbReference>
<evidence type="ECO:0000313" key="8">
    <source>
        <dbReference type="Proteomes" id="UP000735302"/>
    </source>
</evidence>
<keyword evidence="5" id="KW-0472">Membrane</keyword>
<dbReference type="PROSITE" id="PS00021">
    <property type="entry name" value="KRINGLE_1"/>
    <property type="match status" value="1"/>
</dbReference>
<evidence type="ECO:0000256" key="3">
    <source>
        <dbReference type="PROSITE-ProRule" id="PRU00121"/>
    </source>
</evidence>
<protein>
    <submittedName>
        <fullName evidence="7">Tyrosine-protein kinase receptor</fullName>
    </submittedName>
</protein>
<reference evidence="7 8" key="1">
    <citation type="journal article" date="2021" name="Elife">
        <title>Chloroplast acquisition without the gene transfer in kleptoplastic sea slugs, Plakobranchus ocellatus.</title>
        <authorList>
            <person name="Maeda T."/>
            <person name="Takahashi S."/>
            <person name="Yoshida T."/>
            <person name="Shimamura S."/>
            <person name="Takaki Y."/>
            <person name="Nagai Y."/>
            <person name="Toyoda A."/>
            <person name="Suzuki Y."/>
            <person name="Arimoto A."/>
            <person name="Ishii H."/>
            <person name="Satoh N."/>
            <person name="Nishiyama T."/>
            <person name="Hasebe M."/>
            <person name="Maruyama T."/>
            <person name="Minagawa J."/>
            <person name="Obokata J."/>
            <person name="Shigenobu S."/>
        </authorList>
    </citation>
    <scope>NUCLEOTIDE SEQUENCE [LARGE SCALE GENOMIC DNA]</scope>
</reference>
<evidence type="ECO:0000256" key="5">
    <source>
        <dbReference type="SAM" id="Phobius"/>
    </source>
</evidence>
<keyword evidence="1 3" id="KW-0420">Kringle</keyword>
<dbReference type="EMBL" id="BLXT01001485">
    <property type="protein sequence ID" value="GFN86029.1"/>
    <property type="molecule type" value="Genomic_DNA"/>
</dbReference>
<comment type="caution">
    <text evidence="7">The sequence shown here is derived from an EMBL/GenBank/DDBJ whole genome shotgun (WGS) entry which is preliminary data.</text>
</comment>
<gene>
    <name evidence="7" type="ORF">PoB_001253500</name>
</gene>
<keyword evidence="5" id="KW-1133">Transmembrane helix</keyword>
<keyword evidence="8" id="KW-1185">Reference proteome</keyword>
<feature type="compositionally biased region" description="Low complexity" evidence="4">
    <location>
        <begin position="170"/>
        <end position="182"/>
    </location>
</feature>
<evidence type="ECO:0000256" key="4">
    <source>
        <dbReference type="SAM" id="MobiDB-lite"/>
    </source>
</evidence>
<evidence type="ECO:0000256" key="1">
    <source>
        <dbReference type="ARBA" id="ARBA00022572"/>
    </source>
</evidence>
<evidence type="ECO:0000313" key="7">
    <source>
        <dbReference type="EMBL" id="GFN86029.1"/>
    </source>
</evidence>
<dbReference type="InterPro" id="IPR018056">
    <property type="entry name" value="Kringle_CS"/>
</dbReference>
<keyword evidence="7" id="KW-0808">Transferase</keyword>
<feature type="region of interest" description="Disordered" evidence="4">
    <location>
        <begin position="167"/>
        <end position="202"/>
    </location>
</feature>
<accession>A0AAV3YSA8</accession>
<keyword evidence="7" id="KW-0675">Receptor</keyword>
<dbReference type="SMART" id="SM00130">
    <property type="entry name" value="KR"/>
    <property type="match status" value="1"/>
</dbReference>
<dbReference type="InterPro" id="IPR000001">
    <property type="entry name" value="Kringle"/>
</dbReference>
<dbReference type="SUPFAM" id="SSF57440">
    <property type="entry name" value="Kringle-like"/>
    <property type="match status" value="1"/>
</dbReference>
<comment type="caution">
    <text evidence="3">Lacks conserved residue(s) required for the propagation of feature annotation.</text>
</comment>
<dbReference type="AlphaFoldDB" id="A0AAV3YSA8"/>